<evidence type="ECO:0000313" key="10">
    <source>
        <dbReference type="Proteomes" id="UP000094609"/>
    </source>
</evidence>
<dbReference type="AlphaFoldDB" id="A0A1D7TN35"/>
<dbReference type="GO" id="GO:0022857">
    <property type="term" value="F:transmembrane transporter activity"/>
    <property type="evidence" value="ECO:0007669"/>
    <property type="project" value="InterPro"/>
</dbReference>
<dbReference type="Gene3D" id="3.30.420.270">
    <property type="match status" value="1"/>
</dbReference>
<dbReference type="GO" id="GO:0005886">
    <property type="term" value="C:plasma membrane"/>
    <property type="evidence" value="ECO:0007669"/>
    <property type="project" value="UniProtKB-SubCell"/>
</dbReference>
<evidence type="ECO:0000256" key="1">
    <source>
        <dbReference type="ARBA" id="ARBA00004162"/>
    </source>
</evidence>
<keyword evidence="7" id="KW-0653">Protein transport</keyword>
<evidence type="ECO:0000256" key="2">
    <source>
        <dbReference type="ARBA" id="ARBA00005811"/>
    </source>
</evidence>
<gene>
    <name evidence="9" type="ORF">SHALO_2637</name>
</gene>
<dbReference type="GO" id="GO:0015031">
    <property type="term" value="P:protein transport"/>
    <property type="evidence" value="ECO:0007669"/>
    <property type="project" value="UniProtKB-KW"/>
</dbReference>
<dbReference type="STRING" id="1193502.SHALO_2637"/>
<evidence type="ECO:0000313" key="9">
    <source>
        <dbReference type="EMBL" id="AOO66395.1"/>
    </source>
</evidence>
<dbReference type="PANTHER" id="PTHR30558:SF7">
    <property type="entry name" value="TOL-PAL SYSTEM PROTEIN TOLR"/>
    <property type="match status" value="1"/>
</dbReference>
<protein>
    <submittedName>
        <fullName evidence="9">TolR-like protein</fullName>
    </submittedName>
</protein>
<comment type="similarity">
    <text evidence="2 7">Belongs to the ExbD/TolR family.</text>
</comment>
<keyword evidence="4 7" id="KW-0812">Transmembrane</keyword>
<accession>A0A1D7TN35</accession>
<evidence type="ECO:0000256" key="6">
    <source>
        <dbReference type="ARBA" id="ARBA00023136"/>
    </source>
</evidence>
<reference evidence="10" key="1">
    <citation type="submission" date="2016-08" db="EMBL/GenBank/DDBJ databases">
        <title>Complete genome sequence of the organohalide-respiring Epsilonproteobacterium Sulfurospirillum halorespirans.</title>
        <authorList>
            <person name="Goris T."/>
            <person name="Zimmermann J."/>
            <person name="Schenz B."/>
            <person name="Lemos M."/>
            <person name="Hackermueller J."/>
            <person name="Diekert G."/>
        </authorList>
    </citation>
    <scope>NUCLEOTIDE SEQUENCE [LARGE SCALE GENOMIC DNA]</scope>
    <source>
        <strain>DSM 13726</strain>
        <strain evidence="10">PCE-M2</strain>
    </source>
</reference>
<comment type="subcellular location">
    <subcellularLocation>
        <location evidence="1">Cell membrane</location>
        <topology evidence="1">Single-pass membrane protein</topology>
    </subcellularLocation>
    <subcellularLocation>
        <location evidence="7">Cell membrane</location>
        <topology evidence="7">Single-pass type II membrane protein</topology>
    </subcellularLocation>
</comment>
<evidence type="ECO:0000256" key="8">
    <source>
        <dbReference type="SAM" id="Phobius"/>
    </source>
</evidence>
<dbReference type="Proteomes" id="UP000094609">
    <property type="component" value="Chromosome"/>
</dbReference>
<dbReference type="KEGG" id="shal:SHALO_2637"/>
<dbReference type="PATRIC" id="fig|1193502.14.peg.2669"/>
<keyword evidence="3" id="KW-1003">Cell membrane</keyword>
<keyword evidence="7" id="KW-0813">Transport</keyword>
<dbReference type="Pfam" id="PF02472">
    <property type="entry name" value="ExbD"/>
    <property type="match status" value="1"/>
</dbReference>
<feature type="transmembrane region" description="Helical" evidence="8">
    <location>
        <begin position="12"/>
        <end position="35"/>
    </location>
</feature>
<dbReference type="RefSeq" id="WP_069478933.1">
    <property type="nucleotide sequence ID" value="NZ_CP017111.1"/>
</dbReference>
<organism evidence="9 10">
    <name type="scientific">Sulfurospirillum halorespirans DSM 13726</name>
    <dbReference type="NCBI Taxonomy" id="1193502"/>
    <lineage>
        <taxon>Bacteria</taxon>
        <taxon>Pseudomonadati</taxon>
        <taxon>Campylobacterota</taxon>
        <taxon>Epsilonproteobacteria</taxon>
        <taxon>Campylobacterales</taxon>
        <taxon>Sulfurospirillaceae</taxon>
        <taxon>Sulfurospirillum</taxon>
    </lineage>
</organism>
<dbReference type="InterPro" id="IPR003400">
    <property type="entry name" value="ExbD"/>
</dbReference>
<name>A0A1D7TN35_9BACT</name>
<dbReference type="EMBL" id="CP017111">
    <property type="protein sequence ID" value="AOO66395.1"/>
    <property type="molecule type" value="Genomic_DNA"/>
</dbReference>
<dbReference type="PANTHER" id="PTHR30558">
    <property type="entry name" value="EXBD MEMBRANE COMPONENT OF PMF-DRIVEN MACROMOLECULE IMPORT SYSTEM"/>
    <property type="match status" value="1"/>
</dbReference>
<keyword evidence="6 8" id="KW-0472">Membrane</keyword>
<evidence type="ECO:0000256" key="4">
    <source>
        <dbReference type="ARBA" id="ARBA00022692"/>
    </source>
</evidence>
<evidence type="ECO:0000256" key="3">
    <source>
        <dbReference type="ARBA" id="ARBA00022475"/>
    </source>
</evidence>
<proteinExistence type="inferred from homology"/>
<keyword evidence="5 8" id="KW-1133">Transmembrane helix</keyword>
<sequence>MKKFDSINVIPFVDILLVLLTIVLMTSTFIAKGILPIDVPKSASTQTLEPSSVVLSIDEQGALFLEKSPISHEALQSHLETLASETRFSINCAKQAPFEFFVALLDMLNAHHFKSIDIVIEK</sequence>
<evidence type="ECO:0000256" key="7">
    <source>
        <dbReference type="RuleBase" id="RU003879"/>
    </source>
</evidence>
<evidence type="ECO:0000256" key="5">
    <source>
        <dbReference type="ARBA" id="ARBA00022989"/>
    </source>
</evidence>
<keyword evidence="10" id="KW-1185">Reference proteome</keyword>